<keyword evidence="1" id="KW-0040">ANK repeat</keyword>
<dbReference type="Proteomes" id="UP000472270">
    <property type="component" value="Unassembled WGS sequence"/>
</dbReference>
<dbReference type="Gene3D" id="1.25.40.20">
    <property type="entry name" value="Ankyrin repeat-containing domain"/>
    <property type="match status" value="3"/>
</dbReference>
<feature type="repeat" description="ANK" evidence="1">
    <location>
        <begin position="145"/>
        <end position="177"/>
    </location>
</feature>
<feature type="repeat" description="ANK" evidence="1">
    <location>
        <begin position="487"/>
        <end position="519"/>
    </location>
</feature>
<evidence type="ECO:0000313" key="5">
    <source>
        <dbReference type="Proteomes" id="UP000472270"/>
    </source>
</evidence>
<dbReference type="GO" id="GO:0005509">
    <property type="term" value="F:calcium ion binding"/>
    <property type="evidence" value="ECO:0007669"/>
    <property type="project" value="InterPro"/>
</dbReference>
<dbReference type="PROSITE" id="PS50297">
    <property type="entry name" value="ANK_REP_REGION"/>
    <property type="match status" value="7"/>
</dbReference>
<dbReference type="InterPro" id="IPR036770">
    <property type="entry name" value="Ankyrin_rpt-contain_sf"/>
</dbReference>
<dbReference type="SMART" id="SM00248">
    <property type="entry name" value="ANK"/>
    <property type="match status" value="9"/>
</dbReference>
<feature type="repeat" description="ANK" evidence="1">
    <location>
        <begin position="211"/>
        <end position="243"/>
    </location>
</feature>
<feature type="domain" description="EF-hand" evidence="3">
    <location>
        <begin position="333"/>
        <end position="368"/>
    </location>
</feature>
<protein>
    <submittedName>
        <fullName evidence="4">Ankyrin repeat and EF-hand domain containing 1a</fullName>
    </submittedName>
</protein>
<dbReference type="PRINTS" id="PR01415">
    <property type="entry name" value="ANKYRIN"/>
</dbReference>
<dbReference type="Gene3D" id="1.10.238.10">
    <property type="entry name" value="EF-hand"/>
    <property type="match status" value="1"/>
</dbReference>
<dbReference type="Ensembl" id="ENSSRHT00000031530.1">
    <property type="protein sequence ID" value="ENSSRHP00000030636.1"/>
    <property type="gene ID" value="ENSSRHG00000015861.1"/>
</dbReference>
<dbReference type="SUPFAM" id="SSF48403">
    <property type="entry name" value="Ankyrin repeat"/>
    <property type="match status" value="2"/>
</dbReference>
<dbReference type="PROSITE" id="PS50222">
    <property type="entry name" value="EF_HAND_2"/>
    <property type="match status" value="1"/>
</dbReference>
<dbReference type="Pfam" id="PF12796">
    <property type="entry name" value="Ank_2"/>
    <property type="match status" value="3"/>
</dbReference>
<evidence type="ECO:0000256" key="1">
    <source>
        <dbReference type="PROSITE-ProRule" id="PRU00023"/>
    </source>
</evidence>
<dbReference type="PANTHER" id="PTHR24127">
    <property type="entry name" value="ANKYRIN REPEAT AND EF-HAND DOMAIN-CONTAINING PROTEIN 1"/>
    <property type="match status" value="1"/>
</dbReference>
<name>A0A673HVQ1_9TELE</name>
<dbReference type="InterPro" id="IPR052801">
    <property type="entry name" value="Ankyrin-EF-hand"/>
</dbReference>
<dbReference type="SUPFAM" id="SSF47473">
    <property type="entry name" value="EF-hand"/>
    <property type="match status" value="1"/>
</dbReference>
<evidence type="ECO:0000259" key="3">
    <source>
        <dbReference type="PROSITE" id="PS50222"/>
    </source>
</evidence>
<dbReference type="Pfam" id="PF00023">
    <property type="entry name" value="Ank"/>
    <property type="match status" value="1"/>
</dbReference>
<feature type="region of interest" description="Disordered" evidence="2">
    <location>
        <begin position="606"/>
        <end position="632"/>
    </location>
</feature>
<proteinExistence type="predicted"/>
<dbReference type="InterPro" id="IPR011992">
    <property type="entry name" value="EF-hand-dom_pair"/>
</dbReference>
<feature type="repeat" description="ANK" evidence="1">
    <location>
        <begin position="82"/>
        <end position="114"/>
    </location>
</feature>
<evidence type="ECO:0000256" key="2">
    <source>
        <dbReference type="SAM" id="MobiDB-lite"/>
    </source>
</evidence>
<sequence length="729" mass="81486">MSCTLAKGRLEVLQNYRLLQCVQDGDKLYIEKLISMGVRDLINLTESREGNGVLHLASVGNKPDMLEFLIAQGARPDMQDRRGRTPLMLAADLGYDRIVSLLAKNNADMKLVDKEGKVHKLSKLKTADGSGVCIIDFVCMISQETGRTALMEATRAGAIDLVRAILKKGGNVNALDKKQFHAAHFAAERGFFEIIMVLSAYAADFGVLTSEGDTLLHFAASGGYTDCCRFLAQRGCNPKLKNQEGLLPRQIAKDCGHKATVKELKKAERLHGKFSKGAGGTNEPWALTLHDWSHENENALRSAFESASDGYMGIEMVSRTTFVSVLQDLHTPLNDKQIHALLLALDKRREGFINISDFLKGLKYLPKTYVMASYGPKKKKATKAGKTKKTKFNAPMPICTVPPDFIHRRDDGGPPHFMIESYQHATDTHRYDRDHRPGHPIEDDTAWYIDEPEKIYINMNYCVKTGDIESLRLALSQKIPVDVKDRFYKTPLMAACASGNYEVAKFLLDNGADVNACDQFSWTPLHHACHAGQLDIIQLLLEAGASVDPPALNGATPLMRAIESCRPSCVEYLIKAGAKQNCLDVAHAYADFRVVDLIQTKINTLPRPKENKKPQPVRVHRKLTPASTPGSTKEKVEQLYSSSNSAVKKAMKKDSVIVHSTQITSGKLNKLDISFVPRTTWQNQLTTIELMDRKERRRQRFSFEVDFDDFKMPFNKNIQKKSVEFELTD</sequence>
<dbReference type="InterPro" id="IPR002048">
    <property type="entry name" value="EF_hand_dom"/>
</dbReference>
<organism evidence="4 5">
    <name type="scientific">Sinocyclocheilus rhinocerous</name>
    <dbReference type="NCBI Taxonomy" id="307959"/>
    <lineage>
        <taxon>Eukaryota</taxon>
        <taxon>Metazoa</taxon>
        <taxon>Chordata</taxon>
        <taxon>Craniata</taxon>
        <taxon>Vertebrata</taxon>
        <taxon>Euteleostomi</taxon>
        <taxon>Actinopterygii</taxon>
        <taxon>Neopterygii</taxon>
        <taxon>Teleostei</taxon>
        <taxon>Ostariophysi</taxon>
        <taxon>Cypriniformes</taxon>
        <taxon>Cyprinidae</taxon>
        <taxon>Cyprininae</taxon>
        <taxon>Sinocyclocheilus</taxon>
    </lineage>
</organism>
<dbReference type="PROSITE" id="PS50088">
    <property type="entry name" value="ANK_REPEAT"/>
    <property type="match status" value="7"/>
</dbReference>
<dbReference type="AlphaFoldDB" id="A0A673HVQ1"/>
<reference evidence="4" key="1">
    <citation type="submission" date="2025-08" db="UniProtKB">
        <authorList>
            <consortium name="Ensembl"/>
        </authorList>
    </citation>
    <scope>IDENTIFICATION</scope>
</reference>
<accession>A0A673HVQ1</accession>
<feature type="repeat" description="ANK" evidence="1">
    <location>
        <begin position="49"/>
        <end position="81"/>
    </location>
</feature>
<evidence type="ECO:0000313" key="4">
    <source>
        <dbReference type="Ensembl" id="ENSSRHP00000030636.1"/>
    </source>
</evidence>
<dbReference type="InterPro" id="IPR002110">
    <property type="entry name" value="Ankyrin_rpt"/>
</dbReference>
<reference evidence="4" key="2">
    <citation type="submission" date="2025-09" db="UniProtKB">
        <authorList>
            <consortium name="Ensembl"/>
        </authorList>
    </citation>
    <scope>IDENTIFICATION</scope>
</reference>
<keyword evidence="5" id="KW-1185">Reference proteome</keyword>
<feature type="repeat" description="ANK" evidence="1">
    <location>
        <begin position="553"/>
        <end position="585"/>
    </location>
</feature>
<dbReference type="PANTHER" id="PTHR24127:SF1">
    <property type="entry name" value="ANKYRIN REPEAT AND EF-HAND DOMAIN-CONTAINING PROTEIN 1"/>
    <property type="match status" value="1"/>
</dbReference>
<feature type="repeat" description="ANK" evidence="1">
    <location>
        <begin position="520"/>
        <end position="548"/>
    </location>
</feature>